<dbReference type="EMBL" id="SJOL01006557">
    <property type="protein sequence ID" value="TGZ65021.1"/>
    <property type="molecule type" value="Genomic_DNA"/>
</dbReference>
<dbReference type="GO" id="GO:0006508">
    <property type="term" value="P:proteolysis"/>
    <property type="evidence" value="ECO:0007669"/>
    <property type="project" value="UniProtKB-KW"/>
</dbReference>
<dbReference type="STRING" id="147828.A0A4S2LMW0"/>
<feature type="domain" description="Peptidase A1" evidence="6">
    <location>
        <begin position="53"/>
        <end position="359"/>
    </location>
</feature>
<keyword evidence="4" id="KW-0064">Aspartyl protease</keyword>
<dbReference type="SUPFAM" id="SSF50630">
    <property type="entry name" value="Acid proteases"/>
    <property type="match status" value="1"/>
</dbReference>
<keyword evidence="4" id="KW-0645">Protease</keyword>
<gene>
    <name evidence="7" type="ORF">CRM22_006069</name>
</gene>
<evidence type="ECO:0000256" key="3">
    <source>
        <dbReference type="PIRSR" id="PIRSR601461-2"/>
    </source>
</evidence>
<evidence type="ECO:0000256" key="5">
    <source>
        <dbReference type="SAM" id="SignalP"/>
    </source>
</evidence>
<comment type="caution">
    <text evidence="7">The sequence shown here is derived from an EMBL/GenBank/DDBJ whole genome shotgun (WGS) entry which is preliminary data.</text>
</comment>
<proteinExistence type="inferred from homology"/>
<dbReference type="PANTHER" id="PTHR47966">
    <property type="entry name" value="BETA-SITE APP-CLEAVING ENZYME, ISOFORM A-RELATED"/>
    <property type="match status" value="1"/>
</dbReference>
<dbReference type="GO" id="GO:0004190">
    <property type="term" value="F:aspartic-type endopeptidase activity"/>
    <property type="evidence" value="ECO:0007669"/>
    <property type="project" value="UniProtKB-KW"/>
</dbReference>
<evidence type="ECO:0000256" key="1">
    <source>
        <dbReference type="ARBA" id="ARBA00007447"/>
    </source>
</evidence>
<dbReference type="InterPro" id="IPR033121">
    <property type="entry name" value="PEPTIDASE_A1"/>
</dbReference>
<dbReference type="AlphaFoldDB" id="A0A4S2LMW0"/>
<dbReference type="PRINTS" id="PR00792">
    <property type="entry name" value="PEPSIN"/>
</dbReference>
<dbReference type="Pfam" id="PF00026">
    <property type="entry name" value="Asp"/>
    <property type="match status" value="1"/>
</dbReference>
<dbReference type="EMBL" id="SJOL01006557">
    <property type="protein sequence ID" value="TGZ65023.1"/>
    <property type="molecule type" value="Genomic_DNA"/>
</dbReference>
<dbReference type="InterPro" id="IPR034164">
    <property type="entry name" value="Pepsin-like_dom"/>
</dbReference>
<dbReference type="PROSITE" id="PS00141">
    <property type="entry name" value="ASP_PROTEASE"/>
    <property type="match status" value="1"/>
</dbReference>
<feature type="active site" evidence="2">
    <location>
        <position position="253"/>
    </location>
</feature>
<feature type="chain" id="PRO_5033447910" description="Peptidase A1 domain-containing protein" evidence="5">
    <location>
        <begin position="21"/>
        <end position="369"/>
    </location>
</feature>
<keyword evidence="3" id="KW-1015">Disulfide bond</keyword>
<feature type="disulfide bond" evidence="3">
    <location>
        <begin position="286"/>
        <end position="320"/>
    </location>
</feature>
<evidence type="ECO:0000259" key="6">
    <source>
        <dbReference type="PROSITE" id="PS51767"/>
    </source>
</evidence>
<reference evidence="7 8" key="1">
    <citation type="journal article" date="2019" name="BMC Genomics">
        <title>New insights from Opisthorchis felineus genome: update on genomics of the epidemiologically important liver flukes.</title>
        <authorList>
            <person name="Ershov N.I."/>
            <person name="Mordvinov V.A."/>
            <person name="Prokhortchouk E.B."/>
            <person name="Pakharukova M.Y."/>
            <person name="Gunbin K.V."/>
            <person name="Ustyantsev K."/>
            <person name="Genaev M.A."/>
            <person name="Blinov A.G."/>
            <person name="Mazur A."/>
            <person name="Boulygina E."/>
            <person name="Tsygankova S."/>
            <person name="Khrameeva E."/>
            <person name="Chekanov N."/>
            <person name="Fan G."/>
            <person name="Xiao A."/>
            <person name="Zhang H."/>
            <person name="Xu X."/>
            <person name="Yang H."/>
            <person name="Solovyev V."/>
            <person name="Lee S.M."/>
            <person name="Liu X."/>
            <person name="Afonnikov D.A."/>
            <person name="Skryabin K.G."/>
        </authorList>
    </citation>
    <scope>NUCLEOTIDE SEQUENCE [LARGE SCALE GENOMIC DNA]</scope>
    <source>
        <strain evidence="7">AK-0245</strain>
        <tissue evidence="7">Whole organism</tissue>
    </source>
</reference>
<comment type="similarity">
    <text evidence="1 4">Belongs to the peptidase A1 family.</text>
</comment>
<dbReference type="EMBL" id="SJOL01006557">
    <property type="protein sequence ID" value="TGZ65024.1"/>
    <property type="molecule type" value="Genomic_DNA"/>
</dbReference>
<keyword evidence="8" id="KW-1185">Reference proteome</keyword>
<dbReference type="Proteomes" id="UP000308267">
    <property type="component" value="Unassembled WGS sequence"/>
</dbReference>
<dbReference type="PANTHER" id="PTHR47966:SF51">
    <property type="entry name" value="BETA-SITE APP-CLEAVING ENZYME, ISOFORM A-RELATED"/>
    <property type="match status" value="1"/>
</dbReference>
<feature type="signal peptide" evidence="5">
    <location>
        <begin position="1"/>
        <end position="20"/>
    </location>
</feature>
<accession>A0A4S2LMW0</accession>
<dbReference type="CDD" id="cd05471">
    <property type="entry name" value="pepsin_like"/>
    <property type="match status" value="1"/>
</dbReference>
<dbReference type="InterPro" id="IPR001969">
    <property type="entry name" value="Aspartic_peptidase_AS"/>
</dbReference>
<dbReference type="InterPro" id="IPR021109">
    <property type="entry name" value="Peptidase_aspartic_dom_sf"/>
</dbReference>
<protein>
    <recommendedName>
        <fullName evidence="6">Peptidase A1 domain-containing protein</fullName>
    </recommendedName>
</protein>
<evidence type="ECO:0000313" key="7">
    <source>
        <dbReference type="EMBL" id="TGZ65023.1"/>
    </source>
</evidence>
<dbReference type="OrthoDB" id="771136at2759"/>
<dbReference type="PROSITE" id="PS51767">
    <property type="entry name" value="PEPTIDASE_A1"/>
    <property type="match status" value="1"/>
</dbReference>
<evidence type="ECO:0000313" key="8">
    <source>
        <dbReference type="Proteomes" id="UP000308267"/>
    </source>
</evidence>
<sequence length="369" mass="42083">MLWFISMSVRCLILIGSVTASIPLNNSLQRQTRDDDKKLIKVTLFERDDDTVYYGITEVGFPPQYFKLVFDTGSPTIWVCNERRSQNLFMVKNSYDTDYSTTYINRGEDYRSRFGNYRASGHIASDNVKLDRRQFFTDFAVVDNIQGYVGQLYSIDGLFGLAPSQIHPKFKSTPLDDMVSQGLISQRVFAFVFHRGGVHGTLLFGDCSEDCIPRTVHYFPLQSAVPGYWVISFERLAYTNDVTLRTGLLTILDTGTFKTHLPEPVVKDLFSKIGVRPSPEGYTVNCDAIKTMPTLVFHSEHIQLFWYPWQYVQQVSPDFCWVTIQATKPNFCADVLLGISFLRHYSTVFDVDKERVGFAEPVEEASAST</sequence>
<feature type="active site" evidence="2">
    <location>
        <position position="71"/>
    </location>
</feature>
<evidence type="ECO:0000256" key="4">
    <source>
        <dbReference type="RuleBase" id="RU000454"/>
    </source>
</evidence>
<dbReference type="InterPro" id="IPR001461">
    <property type="entry name" value="Aspartic_peptidase_A1"/>
</dbReference>
<keyword evidence="4" id="KW-0378">Hydrolase</keyword>
<evidence type="ECO:0000256" key="2">
    <source>
        <dbReference type="PIRSR" id="PIRSR601461-1"/>
    </source>
</evidence>
<name>A0A4S2LMW0_OPIFE</name>
<organism evidence="7 8">
    <name type="scientific">Opisthorchis felineus</name>
    <dbReference type="NCBI Taxonomy" id="147828"/>
    <lineage>
        <taxon>Eukaryota</taxon>
        <taxon>Metazoa</taxon>
        <taxon>Spiralia</taxon>
        <taxon>Lophotrochozoa</taxon>
        <taxon>Platyhelminthes</taxon>
        <taxon>Trematoda</taxon>
        <taxon>Digenea</taxon>
        <taxon>Opisthorchiida</taxon>
        <taxon>Opisthorchiata</taxon>
        <taxon>Opisthorchiidae</taxon>
        <taxon>Opisthorchis</taxon>
    </lineage>
</organism>
<dbReference type="Gene3D" id="2.40.70.10">
    <property type="entry name" value="Acid Proteases"/>
    <property type="match status" value="2"/>
</dbReference>
<keyword evidence="5" id="KW-0732">Signal</keyword>